<proteinExistence type="predicted"/>
<dbReference type="Proteomes" id="UP000176791">
    <property type="component" value="Unassembled WGS sequence"/>
</dbReference>
<evidence type="ECO:0000313" key="13">
    <source>
        <dbReference type="EMBL" id="OGD57069.1"/>
    </source>
</evidence>
<dbReference type="InterPro" id="IPR036286">
    <property type="entry name" value="LexA/Signal_pep-like_sf"/>
</dbReference>
<evidence type="ECO:0000256" key="10">
    <source>
        <dbReference type="ARBA" id="ARBA00045533"/>
    </source>
</evidence>
<comment type="function">
    <text evidence="10">Catalytic component of the signal peptidase complex (SPC) which catalyzes the cleavage of N-terminal signal sequences from nascent proteins as they are translocated into the lumen of the endoplasmic reticulum. Specifically cleaves N-terminal signal peptides that contain a hydrophobic alpha-helix (h-region) shorter than 18-20 amino acids.</text>
</comment>
<organism evidence="13 14">
    <name type="scientific">Candidatus Beckwithbacteria bacterium RIFCSPHIGHO2_12_FULL_47_17</name>
    <dbReference type="NCBI Taxonomy" id="1797460"/>
    <lineage>
        <taxon>Bacteria</taxon>
        <taxon>Candidatus Beckwithiibacteriota</taxon>
    </lineage>
</organism>
<dbReference type="GO" id="GO:0004252">
    <property type="term" value="F:serine-type endopeptidase activity"/>
    <property type="evidence" value="ECO:0007669"/>
    <property type="project" value="UniProtKB-UniRule"/>
</dbReference>
<keyword evidence="5" id="KW-0256">Endoplasmic reticulum</keyword>
<gene>
    <name evidence="13" type="ORF">A3E73_02250</name>
</gene>
<dbReference type="EC" id="3.4.21.89" evidence="11"/>
<feature type="transmembrane region" description="Helical" evidence="12">
    <location>
        <begin position="135"/>
        <end position="155"/>
    </location>
</feature>
<evidence type="ECO:0000256" key="7">
    <source>
        <dbReference type="ARBA" id="ARBA00022989"/>
    </source>
</evidence>
<keyword evidence="2" id="KW-0645">Protease</keyword>
<keyword evidence="6" id="KW-0735">Signal-anchor</keyword>
<dbReference type="GO" id="GO:0009003">
    <property type="term" value="F:signal peptidase activity"/>
    <property type="evidence" value="ECO:0007669"/>
    <property type="project" value="UniProtKB-EC"/>
</dbReference>
<keyword evidence="7 12" id="KW-1133">Transmembrane helix</keyword>
<evidence type="ECO:0000256" key="6">
    <source>
        <dbReference type="ARBA" id="ARBA00022968"/>
    </source>
</evidence>
<accession>A0A1F5DPH0</accession>
<dbReference type="AlphaFoldDB" id="A0A1F5DPH0"/>
<comment type="subcellular location">
    <subcellularLocation>
        <location evidence="1">Endoplasmic reticulum membrane</location>
        <topology evidence="1">Single-pass type II membrane protein</topology>
    </subcellularLocation>
</comment>
<dbReference type="InterPro" id="IPR019756">
    <property type="entry name" value="Pept_S26A_signal_pept_1_Ser-AS"/>
</dbReference>
<keyword evidence="8 12" id="KW-0472">Membrane</keyword>
<dbReference type="CDD" id="cd06462">
    <property type="entry name" value="Peptidase_S24_S26"/>
    <property type="match status" value="1"/>
</dbReference>
<dbReference type="PANTHER" id="PTHR10806">
    <property type="entry name" value="SIGNAL PEPTIDASE COMPLEX CATALYTIC SUBUNIT SEC11"/>
    <property type="match status" value="1"/>
</dbReference>
<evidence type="ECO:0000256" key="3">
    <source>
        <dbReference type="ARBA" id="ARBA00022692"/>
    </source>
</evidence>
<evidence type="ECO:0000256" key="12">
    <source>
        <dbReference type="SAM" id="Phobius"/>
    </source>
</evidence>
<dbReference type="GO" id="GO:0016020">
    <property type="term" value="C:membrane"/>
    <property type="evidence" value="ECO:0007669"/>
    <property type="project" value="UniProtKB-UniRule"/>
</dbReference>
<dbReference type="PROSITE" id="PS00501">
    <property type="entry name" value="SPASE_I_1"/>
    <property type="match status" value="1"/>
</dbReference>
<evidence type="ECO:0000313" key="14">
    <source>
        <dbReference type="Proteomes" id="UP000176791"/>
    </source>
</evidence>
<comment type="caution">
    <text evidence="13">The sequence shown here is derived from an EMBL/GenBank/DDBJ whole genome shotgun (WGS) entry which is preliminary data.</text>
</comment>
<dbReference type="NCBIfam" id="TIGR02228">
    <property type="entry name" value="sigpep_I_arch"/>
    <property type="match status" value="1"/>
</dbReference>
<reference evidence="13 14" key="1">
    <citation type="journal article" date="2016" name="Nat. Commun.">
        <title>Thousands of microbial genomes shed light on interconnected biogeochemical processes in an aquifer system.</title>
        <authorList>
            <person name="Anantharaman K."/>
            <person name="Brown C.T."/>
            <person name="Hug L.A."/>
            <person name="Sharon I."/>
            <person name="Castelle C.J."/>
            <person name="Probst A.J."/>
            <person name="Thomas B.C."/>
            <person name="Singh A."/>
            <person name="Wilkins M.J."/>
            <person name="Karaoz U."/>
            <person name="Brodie E.L."/>
            <person name="Williams K.H."/>
            <person name="Hubbard S.S."/>
            <person name="Banfield J.F."/>
        </authorList>
    </citation>
    <scope>NUCLEOTIDE SEQUENCE [LARGE SCALE GENOMIC DNA]</scope>
</reference>
<evidence type="ECO:0000256" key="1">
    <source>
        <dbReference type="ARBA" id="ARBA00004648"/>
    </source>
</evidence>
<name>A0A1F5DPH0_9BACT</name>
<dbReference type="EMBL" id="MEZN01000002">
    <property type="protein sequence ID" value="OGD57069.1"/>
    <property type="molecule type" value="Genomic_DNA"/>
</dbReference>
<evidence type="ECO:0000256" key="11">
    <source>
        <dbReference type="NCBIfam" id="TIGR02228"/>
    </source>
</evidence>
<evidence type="ECO:0000256" key="4">
    <source>
        <dbReference type="ARBA" id="ARBA00022801"/>
    </source>
</evidence>
<evidence type="ECO:0000256" key="9">
    <source>
        <dbReference type="ARBA" id="ARBA00033305"/>
    </source>
</evidence>
<dbReference type="SUPFAM" id="SSF51306">
    <property type="entry name" value="LexA/Signal peptidase"/>
    <property type="match status" value="1"/>
</dbReference>
<dbReference type="STRING" id="1797460.A3E73_02250"/>
<sequence>MKKLKRVGKIIYWFILAGLGLVAIFVGISGLNLPGGYKLFTVQSGSMQPAFKIGSLVVVKPAGEYVIGEVITFKNAPTPTTHRIQNISEGIYTTKGDANDAPDSEPARREQILGKVVLAVPYAGFPVAFAKSKEGFMLLIVIPATIIIYGEILNIKNEIKKLKKKHG</sequence>
<feature type="transmembrane region" description="Helical" evidence="12">
    <location>
        <begin position="12"/>
        <end position="31"/>
    </location>
</feature>
<evidence type="ECO:0000256" key="2">
    <source>
        <dbReference type="ARBA" id="ARBA00022670"/>
    </source>
</evidence>
<dbReference type="PRINTS" id="PR00728">
    <property type="entry name" value="SIGNALPTASE"/>
</dbReference>
<evidence type="ECO:0000256" key="5">
    <source>
        <dbReference type="ARBA" id="ARBA00022824"/>
    </source>
</evidence>
<dbReference type="InterPro" id="IPR001733">
    <property type="entry name" value="Peptidase_S26B"/>
</dbReference>
<dbReference type="PANTHER" id="PTHR10806:SF6">
    <property type="entry name" value="SIGNAL PEPTIDASE COMPLEX CATALYTIC SUBUNIT SEC11"/>
    <property type="match status" value="1"/>
</dbReference>
<dbReference type="GO" id="GO:0006465">
    <property type="term" value="P:signal peptide processing"/>
    <property type="evidence" value="ECO:0007669"/>
    <property type="project" value="UniProtKB-UniRule"/>
</dbReference>
<keyword evidence="3 12" id="KW-0812">Transmembrane</keyword>
<protein>
    <recommendedName>
        <fullName evidence="9 11">Signal peptidase I</fullName>
        <ecNumber evidence="11">3.4.21.89</ecNumber>
    </recommendedName>
</protein>
<evidence type="ECO:0000256" key="8">
    <source>
        <dbReference type="ARBA" id="ARBA00023136"/>
    </source>
</evidence>
<keyword evidence="4" id="KW-0378">Hydrolase</keyword>